<protein>
    <recommendedName>
        <fullName evidence="3">Butirosin biosynthesis protein H, N-terminal</fullName>
    </recommendedName>
</protein>
<evidence type="ECO:0008006" key="3">
    <source>
        <dbReference type="Google" id="ProtNLM"/>
    </source>
</evidence>
<evidence type="ECO:0000313" key="1">
    <source>
        <dbReference type="EMBL" id="MFC3492514.1"/>
    </source>
</evidence>
<gene>
    <name evidence="1" type="ORF">ACFO8M_08460</name>
</gene>
<proteinExistence type="predicted"/>
<sequence>MFLPYTGSGHYCYANSLSMALGPASPGPGVIEVLTGSPFGMQLLDGDTPFFDPAGWEGDIALDAASAALGWECVRESGGTPEEAAARLTAASPADPLLVGPVEMGLLTHAPGRGTPWGADHYVIVLGVERGMVRFHDPAGFPFATLPIEQFTAAWRTDSLVYGEPYTSRRGFVRTREVTAVEAIRASASTWVSWLRGDHGFPVSEGTLANREAAETIAAMVEDGLPDKARDQLAGFAIAVGTRRLADAGACLAAAGADCADARLGSFAEAASAITARQARLVGGLQYDLVAGRTAEAAAALRALAPTYDELADALAAFASRQ</sequence>
<organism evidence="1 2">
    <name type="scientific">Glycomyces rhizosphaerae</name>
    <dbReference type="NCBI Taxonomy" id="2054422"/>
    <lineage>
        <taxon>Bacteria</taxon>
        <taxon>Bacillati</taxon>
        <taxon>Actinomycetota</taxon>
        <taxon>Actinomycetes</taxon>
        <taxon>Glycomycetales</taxon>
        <taxon>Glycomycetaceae</taxon>
        <taxon>Glycomyces</taxon>
    </lineage>
</organism>
<name>A0ABV7PYY4_9ACTN</name>
<keyword evidence="2" id="KW-1185">Reference proteome</keyword>
<dbReference type="RefSeq" id="WP_387973262.1">
    <property type="nucleotide sequence ID" value="NZ_JBHRWO010000008.1"/>
</dbReference>
<dbReference type="Proteomes" id="UP001595712">
    <property type="component" value="Unassembled WGS sequence"/>
</dbReference>
<dbReference type="EMBL" id="JBHRWO010000008">
    <property type="protein sequence ID" value="MFC3492514.1"/>
    <property type="molecule type" value="Genomic_DNA"/>
</dbReference>
<accession>A0ABV7PYY4</accession>
<comment type="caution">
    <text evidence="1">The sequence shown here is derived from an EMBL/GenBank/DDBJ whole genome shotgun (WGS) entry which is preliminary data.</text>
</comment>
<reference evidence="2" key="1">
    <citation type="journal article" date="2019" name="Int. J. Syst. Evol. Microbiol.">
        <title>The Global Catalogue of Microorganisms (GCM) 10K type strain sequencing project: providing services to taxonomists for standard genome sequencing and annotation.</title>
        <authorList>
            <consortium name="The Broad Institute Genomics Platform"/>
            <consortium name="The Broad Institute Genome Sequencing Center for Infectious Disease"/>
            <person name="Wu L."/>
            <person name="Ma J."/>
        </authorList>
    </citation>
    <scope>NUCLEOTIDE SEQUENCE [LARGE SCALE GENOMIC DNA]</scope>
    <source>
        <strain evidence="2">CGMCC 4.7396</strain>
    </source>
</reference>
<evidence type="ECO:0000313" key="2">
    <source>
        <dbReference type="Proteomes" id="UP001595712"/>
    </source>
</evidence>